<dbReference type="EMBL" id="JADGJH010001728">
    <property type="protein sequence ID" value="KAJ3110445.1"/>
    <property type="molecule type" value="Genomic_DNA"/>
</dbReference>
<dbReference type="AlphaFoldDB" id="A0AAD5XDT9"/>
<gene>
    <name evidence="1" type="ORF">HK100_003031</name>
</gene>
<reference evidence="1" key="1">
    <citation type="submission" date="2020-05" db="EMBL/GenBank/DDBJ databases">
        <title>Phylogenomic resolution of chytrid fungi.</title>
        <authorList>
            <person name="Stajich J.E."/>
            <person name="Amses K."/>
            <person name="Simmons R."/>
            <person name="Seto K."/>
            <person name="Myers J."/>
            <person name="Bonds A."/>
            <person name="Quandt C.A."/>
            <person name="Barry K."/>
            <person name="Liu P."/>
            <person name="Grigoriev I."/>
            <person name="Longcore J.E."/>
            <person name="James T.Y."/>
        </authorList>
    </citation>
    <scope>NUCLEOTIDE SEQUENCE</scope>
    <source>
        <strain evidence="1">JEL0513</strain>
    </source>
</reference>
<comment type="caution">
    <text evidence="1">The sequence shown here is derived from an EMBL/GenBank/DDBJ whole genome shotgun (WGS) entry which is preliminary data.</text>
</comment>
<organism evidence="1 2">
    <name type="scientific">Physocladia obscura</name>
    <dbReference type="NCBI Taxonomy" id="109957"/>
    <lineage>
        <taxon>Eukaryota</taxon>
        <taxon>Fungi</taxon>
        <taxon>Fungi incertae sedis</taxon>
        <taxon>Chytridiomycota</taxon>
        <taxon>Chytridiomycota incertae sedis</taxon>
        <taxon>Chytridiomycetes</taxon>
        <taxon>Chytridiales</taxon>
        <taxon>Chytriomycetaceae</taxon>
        <taxon>Physocladia</taxon>
    </lineage>
</organism>
<accession>A0AAD5XDT9</accession>
<proteinExistence type="predicted"/>
<name>A0AAD5XDT9_9FUNG</name>
<evidence type="ECO:0000313" key="1">
    <source>
        <dbReference type="EMBL" id="KAJ3110445.1"/>
    </source>
</evidence>
<evidence type="ECO:0000313" key="2">
    <source>
        <dbReference type="Proteomes" id="UP001211907"/>
    </source>
</evidence>
<protein>
    <submittedName>
        <fullName evidence="1">Uncharacterized protein</fullName>
    </submittedName>
</protein>
<sequence>MWSHVDKAGGSIAQTSCGVIGRLLRTDVYLDVDLDFRARQFGKLSHLQLPQIQQLRAVAGPLEVVGLLERVDATSPQRPYVYLTFFGASESGRGVDYALPKAGLASAATRLWTCVVLWINNERDKLLSNRIYAAVLPAVQADG</sequence>
<dbReference type="Proteomes" id="UP001211907">
    <property type="component" value="Unassembled WGS sequence"/>
</dbReference>
<keyword evidence="2" id="KW-1185">Reference proteome</keyword>